<dbReference type="PANTHER" id="PTHR11177">
    <property type="entry name" value="CHITINASE"/>
    <property type="match status" value="1"/>
</dbReference>
<dbReference type="Pfam" id="PF00704">
    <property type="entry name" value="Glyco_hydro_18"/>
    <property type="match status" value="1"/>
</dbReference>
<dbReference type="SMART" id="SM00636">
    <property type="entry name" value="Glyco_18"/>
    <property type="match status" value="1"/>
</dbReference>
<comment type="catalytic activity">
    <reaction evidence="1">
        <text>Random endo-hydrolysis of N-acetyl-beta-D-glucosaminide (1-&gt;4)-beta-linkages in chitin and chitodextrins.</text>
        <dbReference type="EC" id="3.2.1.14"/>
    </reaction>
</comment>
<evidence type="ECO:0000313" key="9">
    <source>
        <dbReference type="EMBL" id="NEW09494.1"/>
    </source>
</evidence>
<keyword evidence="4" id="KW-0146">Chitin degradation</keyword>
<evidence type="ECO:0000256" key="6">
    <source>
        <dbReference type="RuleBase" id="RU000489"/>
    </source>
</evidence>
<dbReference type="PROSITE" id="PS51910">
    <property type="entry name" value="GH18_2"/>
    <property type="match status" value="1"/>
</dbReference>
<dbReference type="Gene3D" id="3.20.20.80">
    <property type="entry name" value="Glycosidases"/>
    <property type="match status" value="1"/>
</dbReference>
<dbReference type="InterPro" id="IPR050314">
    <property type="entry name" value="Glycosyl_Hydrlase_18"/>
</dbReference>
<evidence type="ECO:0000256" key="7">
    <source>
        <dbReference type="RuleBase" id="RU004453"/>
    </source>
</evidence>
<keyword evidence="4" id="KW-0119">Carbohydrate metabolism</keyword>
<dbReference type="InterPro" id="IPR001223">
    <property type="entry name" value="Glyco_hydro18_cat"/>
</dbReference>
<gene>
    <name evidence="9" type="ORF">GK047_26500</name>
</gene>
<evidence type="ECO:0000256" key="3">
    <source>
        <dbReference type="ARBA" id="ARBA00022801"/>
    </source>
</evidence>
<evidence type="ECO:0000256" key="5">
    <source>
        <dbReference type="ARBA" id="ARBA00023295"/>
    </source>
</evidence>
<evidence type="ECO:0000259" key="8">
    <source>
        <dbReference type="PROSITE" id="PS51910"/>
    </source>
</evidence>
<reference evidence="9" key="1">
    <citation type="submission" date="2020-02" db="EMBL/GenBank/DDBJ databases">
        <authorList>
            <person name="Shen X.-R."/>
            <person name="Zhang Y.-X."/>
        </authorList>
    </citation>
    <scope>NUCLEOTIDE SEQUENCE</scope>
    <source>
        <strain evidence="9">SYP-B3998</strain>
    </source>
</reference>
<dbReference type="InterPro" id="IPR001579">
    <property type="entry name" value="Glyco_hydro_18_chit_AS"/>
</dbReference>
<keyword evidence="3 6" id="KW-0378">Hydrolase</keyword>
<dbReference type="RefSeq" id="WP_163953407.1">
    <property type="nucleotide sequence ID" value="NZ_JAAIKC010000018.1"/>
</dbReference>
<evidence type="ECO:0000256" key="1">
    <source>
        <dbReference type="ARBA" id="ARBA00000822"/>
    </source>
</evidence>
<dbReference type="InterPro" id="IPR029070">
    <property type="entry name" value="Chitinase_insertion_sf"/>
</dbReference>
<comment type="caution">
    <text evidence="9">The sequence shown here is derived from an EMBL/GenBank/DDBJ whole genome shotgun (WGS) entry which is preliminary data.</text>
</comment>
<evidence type="ECO:0000256" key="2">
    <source>
        <dbReference type="ARBA" id="ARBA00012729"/>
    </source>
</evidence>
<dbReference type="PROSITE" id="PS01095">
    <property type="entry name" value="GH18_1"/>
    <property type="match status" value="1"/>
</dbReference>
<dbReference type="InterPro" id="IPR017853">
    <property type="entry name" value="GH"/>
</dbReference>
<keyword evidence="5 6" id="KW-0326">Glycosidase</keyword>
<dbReference type="EMBL" id="JAAIKC010000018">
    <property type="protein sequence ID" value="NEW09494.1"/>
    <property type="molecule type" value="Genomic_DNA"/>
</dbReference>
<dbReference type="InterPro" id="IPR011583">
    <property type="entry name" value="Chitinase_II/V-like_cat"/>
</dbReference>
<protein>
    <recommendedName>
        <fullName evidence="2">chitinase</fullName>
        <ecNumber evidence="2">3.2.1.14</ecNumber>
    </recommendedName>
</protein>
<dbReference type="GO" id="GO:0006032">
    <property type="term" value="P:chitin catabolic process"/>
    <property type="evidence" value="ECO:0007669"/>
    <property type="project" value="UniProtKB-KW"/>
</dbReference>
<dbReference type="SUPFAM" id="SSF51445">
    <property type="entry name" value="(Trans)glycosidases"/>
    <property type="match status" value="1"/>
</dbReference>
<dbReference type="SUPFAM" id="SSF54556">
    <property type="entry name" value="Chitinase insertion domain"/>
    <property type="match status" value="1"/>
</dbReference>
<dbReference type="Gene3D" id="3.10.50.10">
    <property type="match status" value="1"/>
</dbReference>
<keyword evidence="4" id="KW-0624">Polysaccharide degradation</keyword>
<organism evidence="9">
    <name type="scientific">Paenibacillus sp. SYP-B3998</name>
    <dbReference type="NCBI Taxonomy" id="2678564"/>
    <lineage>
        <taxon>Bacteria</taxon>
        <taxon>Bacillati</taxon>
        <taxon>Bacillota</taxon>
        <taxon>Bacilli</taxon>
        <taxon>Bacillales</taxon>
        <taxon>Paenibacillaceae</taxon>
        <taxon>Paenibacillus</taxon>
    </lineage>
</organism>
<feature type="domain" description="GH18" evidence="8">
    <location>
        <begin position="31"/>
        <end position="379"/>
    </location>
</feature>
<dbReference type="PANTHER" id="PTHR11177:SF317">
    <property type="entry name" value="CHITINASE 12-RELATED"/>
    <property type="match status" value="1"/>
</dbReference>
<evidence type="ECO:0000256" key="4">
    <source>
        <dbReference type="ARBA" id="ARBA00023024"/>
    </source>
</evidence>
<name>A0A6G4A6C4_9BACL</name>
<dbReference type="GO" id="GO:0008843">
    <property type="term" value="F:endochitinase activity"/>
    <property type="evidence" value="ECO:0007669"/>
    <property type="project" value="UniProtKB-EC"/>
</dbReference>
<dbReference type="EC" id="3.2.1.14" evidence="2"/>
<dbReference type="GO" id="GO:0005975">
    <property type="term" value="P:carbohydrate metabolic process"/>
    <property type="evidence" value="ECO:0007669"/>
    <property type="project" value="InterPro"/>
</dbReference>
<comment type="similarity">
    <text evidence="7">Belongs to the glycosyl hydrolase 18 family.</text>
</comment>
<dbReference type="AlphaFoldDB" id="A0A6G4A6C4"/>
<sequence>MKISLYTKAFLALLAVSMGIYFYDINYSDKKVTSVYIPVWKDFKDLNLKDKNIDIAIIAFAKINKTDVYFDQNPARNEEIKQNIKKLKANNKKTNFVLGVGGYKADGFSDASLDGNRYYFTENIVKMVKELDLDGIDIDWEYPAFDSWETTKARTEDTKNFTNLMKELKERLDRLPRKDKNYYLTFAAGNEDWYFKNVEVKKVEKYVDFINVMSYDLTGAWSDTTGYNSNLYKDKNDKSKTSVDRIINLFIDHDIDPKKLLLGIPAYSYGWEKVKSDAPGSDGAFSLGKPINIDKVDLSYKTIKEKYLDQDGFKRYYDDTAKAAYLYDGNTFITYEDQEALKAKIKYIKDKKLAGAMVWEYSQDSEDGIVKYLSDNLNK</sequence>
<dbReference type="GO" id="GO:0008061">
    <property type="term" value="F:chitin binding"/>
    <property type="evidence" value="ECO:0007669"/>
    <property type="project" value="InterPro"/>
</dbReference>
<proteinExistence type="inferred from homology"/>
<accession>A0A6G4A6C4</accession>